<dbReference type="FunFam" id="3.30.70.360:FF:000001">
    <property type="entry name" value="N-acetyldiaminopimelate deacetylase"/>
    <property type="match status" value="1"/>
</dbReference>
<comment type="caution">
    <text evidence="4">The sequence shown here is derived from an EMBL/GenBank/DDBJ whole genome shotgun (WGS) entry which is preliminary data.</text>
</comment>
<dbReference type="InterPro" id="IPR011650">
    <property type="entry name" value="Peptidase_M20_dimer"/>
</dbReference>
<gene>
    <name evidence="4" type="ORF">AUP44_18955</name>
</gene>
<dbReference type="PANTHER" id="PTHR11014:SF63">
    <property type="entry name" value="METALLOPEPTIDASE, PUTATIVE (AFU_ORTHOLOGUE AFUA_6G09600)-RELATED"/>
    <property type="match status" value="1"/>
</dbReference>
<dbReference type="InterPro" id="IPR002933">
    <property type="entry name" value="Peptidase_M20"/>
</dbReference>
<name>A0A161R8N0_9PROT</name>
<dbReference type="InterPro" id="IPR036264">
    <property type="entry name" value="Bact_exopeptidase_dim_dom"/>
</dbReference>
<keyword evidence="2" id="KW-0479">Metal-binding</keyword>
<dbReference type="InterPro" id="IPR017439">
    <property type="entry name" value="Amidohydrolase"/>
</dbReference>
<dbReference type="AlphaFoldDB" id="A0A161R8N0"/>
<dbReference type="OrthoDB" id="9777385at2"/>
<feature type="binding site" evidence="2">
    <location>
        <position position="147"/>
    </location>
    <ligand>
        <name>Mn(2+)</name>
        <dbReference type="ChEBI" id="CHEBI:29035"/>
        <label>2</label>
    </ligand>
</feature>
<feature type="binding site" evidence="2">
    <location>
        <position position="371"/>
    </location>
    <ligand>
        <name>Mn(2+)</name>
        <dbReference type="ChEBI" id="CHEBI:29035"/>
        <label>2</label>
    </ligand>
</feature>
<dbReference type="Pfam" id="PF01546">
    <property type="entry name" value="Peptidase_M20"/>
    <property type="match status" value="1"/>
</dbReference>
<dbReference type="NCBIfam" id="TIGR01891">
    <property type="entry name" value="amidohydrolases"/>
    <property type="match status" value="1"/>
</dbReference>
<dbReference type="EMBL" id="LPZR01000005">
    <property type="protein sequence ID" value="KYO57733.1"/>
    <property type="molecule type" value="Genomic_DNA"/>
</dbReference>
<evidence type="ECO:0000256" key="1">
    <source>
        <dbReference type="ARBA" id="ARBA00022801"/>
    </source>
</evidence>
<dbReference type="GeneID" id="97243169"/>
<dbReference type="Gene3D" id="3.40.630.10">
    <property type="entry name" value="Zn peptidases"/>
    <property type="match status" value="1"/>
</dbReference>
<comment type="cofactor">
    <cofactor evidence="2">
        <name>Mn(2+)</name>
        <dbReference type="ChEBI" id="CHEBI:29035"/>
    </cofactor>
    <text evidence="2">The Mn(2+) ion enhances activity.</text>
</comment>
<dbReference type="Proteomes" id="UP000075787">
    <property type="component" value="Unassembled WGS sequence"/>
</dbReference>
<dbReference type="SUPFAM" id="SSF55031">
    <property type="entry name" value="Bacterial exopeptidase dimerisation domain"/>
    <property type="match status" value="1"/>
</dbReference>
<organism evidence="4 5">
    <name type="scientific">Tistrella mobilis</name>
    <dbReference type="NCBI Taxonomy" id="171437"/>
    <lineage>
        <taxon>Bacteria</taxon>
        <taxon>Pseudomonadati</taxon>
        <taxon>Pseudomonadota</taxon>
        <taxon>Alphaproteobacteria</taxon>
        <taxon>Geminicoccales</taxon>
        <taxon>Geminicoccaceae</taxon>
        <taxon>Tistrella</taxon>
    </lineage>
</organism>
<reference evidence="4 5" key="1">
    <citation type="submission" date="2015-12" db="EMBL/GenBank/DDBJ databases">
        <title>Genome sequence of Tistrella mobilis MCCC 1A02139.</title>
        <authorList>
            <person name="Lu L."/>
            <person name="Lai Q."/>
            <person name="Shao Z."/>
            <person name="Qian P."/>
        </authorList>
    </citation>
    <scope>NUCLEOTIDE SEQUENCE [LARGE SCALE GENOMIC DNA]</scope>
    <source>
        <strain evidence="4 5">MCCC 1A02139</strain>
    </source>
</reference>
<dbReference type="Gene3D" id="3.30.70.360">
    <property type="match status" value="1"/>
</dbReference>
<evidence type="ECO:0000313" key="4">
    <source>
        <dbReference type="EMBL" id="KYO57733.1"/>
    </source>
</evidence>
<feature type="binding site" evidence="2">
    <location>
        <position position="173"/>
    </location>
    <ligand>
        <name>Mn(2+)</name>
        <dbReference type="ChEBI" id="CHEBI:29035"/>
        <label>1</label>
    </ligand>
</feature>
<evidence type="ECO:0000313" key="5">
    <source>
        <dbReference type="Proteomes" id="UP000075787"/>
    </source>
</evidence>
<dbReference type="PANTHER" id="PTHR11014">
    <property type="entry name" value="PEPTIDASE M20 FAMILY MEMBER"/>
    <property type="match status" value="1"/>
</dbReference>
<dbReference type="Pfam" id="PF07687">
    <property type="entry name" value="M20_dimer"/>
    <property type="match status" value="1"/>
</dbReference>
<feature type="binding site" evidence="2">
    <location>
        <position position="114"/>
    </location>
    <ligand>
        <name>Mn(2+)</name>
        <dbReference type="ChEBI" id="CHEBI:29035"/>
        <label>2</label>
    </ligand>
</feature>
<feature type="domain" description="Peptidase M20 dimerisation" evidence="3">
    <location>
        <begin position="197"/>
        <end position="291"/>
    </location>
</feature>
<sequence>MPDNNAPRNDVAIDPAVAAIADEMRGWRHHLHAHPETAFEEHETAAFVAGRLAEFGIEVTTGIGRTGVVGTIRGRRGAGKAIALRADMDALHVTEVNDFAHRSRNPGRMHACGHDGHTAMLLGAAKVLAADPDFAGTVHLVFQPAEENEGGGRAMVEDGLFTRFPAEMVFGMHNWPGLALGRMAMAAGPMMAGFDIFEITIRGRGCHAAMPDLGRDAVTAAAHLVTQLQTIPGRSINPLDGAVVSVTQIHGGDTWNVIPETIVIRGTARSFRPEVQAVIERRLATLVEHSAAAHDCTGDLRYERRYPATINTPSETALAATAAAKVVGEAAIDHAPTPSMASEDFAFMLGEKPGCYVWLGNGPTEGGCLLHNPAYDFNDDAAPIGASWWVQLVRTVLAG</sequence>
<proteinExistence type="predicted"/>
<keyword evidence="2" id="KW-0464">Manganese</keyword>
<evidence type="ECO:0000259" key="3">
    <source>
        <dbReference type="Pfam" id="PF07687"/>
    </source>
</evidence>
<dbReference type="GO" id="GO:0046872">
    <property type="term" value="F:metal ion binding"/>
    <property type="evidence" value="ECO:0007669"/>
    <property type="project" value="UniProtKB-KW"/>
</dbReference>
<feature type="binding site" evidence="2">
    <location>
        <position position="112"/>
    </location>
    <ligand>
        <name>Mn(2+)</name>
        <dbReference type="ChEBI" id="CHEBI:29035"/>
        <label>2</label>
    </ligand>
</feature>
<dbReference type="GO" id="GO:0019877">
    <property type="term" value="P:diaminopimelate biosynthetic process"/>
    <property type="evidence" value="ECO:0007669"/>
    <property type="project" value="UniProtKB-ARBA"/>
</dbReference>
<protein>
    <submittedName>
        <fullName evidence="4">Peptidase M20</fullName>
    </submittedName>
</protein>
<evidence type="ECO:0000256" key="2">
    <source>
        <dbReference type="PIRSR" id="PIRSR005962-1"/>
    </source>
</evidence>
<dbReference type="PIRSF" id="PIRSF005962">
    <property type="entry name" value="Pept_M20D_amidohydro"/>
    <property type="match status" value="1"/>
</dbReference>
<dbReference type="CDD" id="cd05666">
    <property type="entry name" value="M20_Acy1-like"/>
    <property type="match status" value="1"/>
</dbReference>
<keyword evidence="1" id="KW-0378">Hydrolase</keyword>
<accession>A0A161R8N0</accession>
<dbReference type="RefSeq" id="WP_062761242.1">
    <property type="nucleotide sequence ID" value="NZ_CP121045.1"/>
</dbReference>
<dbReference type="SUPFAM" id="SSF53187">
    <property type="entry name" value="Zn-dependent exopeptidases"/>
    <property type="match status" value="1"/>
</dbReference>
<dbReference type="GO" id="GO:0050118">
    <property type="term" value="F:N-acetyldiaminopimelate deacetylase activity"/>
    <property type="evidence" value="ECO:0007669"/>
    <property type="project" value="UniProtKB-ARBA"/>
</dbReference>